<gene>
    <name evidence="5" type="primary">TIGD4</name>
    <name evidence="5" type="ORF">T01_11063</name>
</gene>
<evidence type="ECO:0000313" key="5">
    <source>
        <dbReference type="EMBL" id="KRY30878.1"/>
    </source>
</evidence>
<dbReference type="OrthoDB" id="6585662at2759"/>
<reference evidence="5 6" key="1">
    <citation type="submission" date="2015-01" db="EMBL/GenBank/DDBJ databases">
        <title>Evolution of Trichinella species and genotypes.</title>
        <authorList>
            <person name="Korhonen P.K."/>
            <person name="Edoardo P."/>
            <person name="Giuseppe L.R."/>
            <person name="Gasser R.B."/>
        </authorList>
    </citation>
    <scope>NUCLEOTIDE SEQUENCE [LARGE SCALE GENOMIC DNA]</scope>
    <source>
        <strain evidence="5">ISS3</strain>
    </source>
</reference>
<dbReference type="PROSITE" id="PS51253">
    <property type="entry name" value="HTH_CENPB"/>
    <property type="match status" value="1"/>
</dbReference>
<dbReference type="InterPro" id="IPR050863">
    <property type="entry name" value="CenT-Element_Derived"/>
</dbReference>
<dbReference type="STRING" id="6334.A0A0V1B1K8"/>
<evidence type="ECO:0000259" key="4">
    <source>
        <dbReference type="PROSITE" id="PS51253"/>
    </source>
</evidence>
<keyword evidence="6" id="KW-1185">Reference proteome</keyword>
<dbReference type="Pfam" id="PF03221">
    <property type="entry name" value="HTH_Tnp_Tc5"/>
    <property type="match status" value="1"/>
</dbReference>
<dbReference type="InterPro" id="IPR007889">
    <property type="entry name" value="HTH_Psq"/>
</dbReference>
<evidence type="ECO:0000256" key="2">
    <source>
        <dbReference type="ARBA" id="ARBA00023125"/>
    </source>
</evidence>
<dbReference type="GO" id="GO:0003677">
    <property type="term" value="F:DNA binding"/>
    <property type="evidence" value="ECO:0007669"/>
    <property type="project" value="UniProtKB-KW"/>
</dbReference>
<dbReference type="AlphaFoldDB" id="A0A0V1B1K8"/>
<dbReference type="InParanoid" id="A0A0V1B1K8"/>
<dbReference type="PANTHER" id="PTHR19303">
    <property type="entry name" value="TRANSPOSON"/>
    <property type="match status" value="1"/>
</dbReference>
<dbReference type="Pfam" id="PF04218">
    <property type="entry name" value="CENP-B_N"/>
    <property type="match status" value="1"/>
</dbReference>
<evidence type="ECO:0000256" key="1">
    <source>
        <dbReference type="ARBA" id="ARBA00004123"/>
    </source>
</evidence>
<keyword evidence="3" id="KW-0539">Nucleus</keyword>
<dbReference type="GO" id="GO:0005634">
    <property type="term" value="C:nucleus"/>
    <property type="evidence" value="ECO:0007669"/>
    <property type="project" value="UniProtKB-SubCell"/>
</dbReference>
<evidence type="ECO:0000256" key="3">
    <source>
        <dbReference type="ARBA" id="ARBA00023242"/>
    </source>
</evidence>
<sequence length="311" mass="34823">MVFQLIELGYNDVSATAIKILSLVGLAMCLAKRKSLSVKEKLAIIYALNDGTKNSSVCEQFGSSQSTVSIIWKNQSAILDAHENGITSAKRFCFVRKPTLIALMEWFRGQNFKTGTQISGPILKIKAEQFDTVLGYTDFTCTTGWLDQFEARHNICSGRLCGKARSSNTKSVDSSSTKRRESISQFDEISELDDYVDIDAAAITSDVLTMDDIVNDIHCDKQENSDDSDTDTATVESIPLKTYPELNDCVDHLERFIEATESADEGIVKAISTIQFVKDHRPKRVRQPWKTFSPEVKRKRYAYSALKTKTL</sequence>
<evidence type="ECO:0000313" key="6">
    <source>
        <dbReference type="Proteomes" id="UP000054776"/>
    </source>
</evidence>
<dbReference type="Proteomes" id="UP000054776">
    <property type="component" value="Unassembled WGS sequence"/>
</dbReference>
<comment type="subcellular location">
    <subcellularLocation>
        <location evidence="1">Nucleus</location>
    </subcellularLocation>
</comment>
<protein>
    <submittedName>
        <fullName evidence="5">Tigger transposable element-derived protein 4</fullName>
    </submittedName>
</protein>
<keyword evidence="2" id="KW-0238">DNA-binding</keyword>
<comment type="caution">
    <text evidence="5">The sequence shown here is derived from an EMBL/GenBank/DDBJ whole genome shotgun (WGS) entry which is preliminary data.</text>
</comment>
<dbReference type="EMBL" id="JYDH01000129">
    <property type="protein sequence ID" value="KRY30878.1"/>
    <property type="molecule type" value="Genomic_DNA"/>
</dbReference>
<dbReference type="SUPFAM" id="SSF46689">
    <property type="entry name" value="Homeodomain-like"/>
    <property type="match status" value="2"/>
</dbReference>
<dbReference type="InterPro" id="IPR006600">
    <property type="entry name" value="HTH_CenpB_DNA-bd_dom"/>
</dbReference>
<organism evidence="5 6">
    <name type="scientific">Trichinella spiralis</name>
    <name type="common">Trichina worm</name>
    <dbReference type="NCBI Taxonomy" id="6334"/>
    <lineage>
        <taxon>Eukaryota</taxon>
        <taxon>Metazoa</taxon>
        <taxon>Ecdysozoa</taxon>
        <taxon>Nematoda</taxon>
        <taxon>Enoplea</taxon>
        <taxon>Dorylaimia</taxon>
        <taxon>Trichinellida</taxon>
        <taxon>Trichinellidae</taxon>
        <taxon>Trichinella</taxon>
    </lineage>
</organism>
<accession>A0A0V1B1K8</accession>
<proteinExistence type="predicted"/>
<dbReference type="PANTHER" id="PTHR19303:SF73">
    <property type="entry name" value="PROTEIN PDC2"/>
    <property type="match status" value="1"/>
</dbReference>
<feature type="domain" description="HTH CENPB-type" evidence="4">
    <location>
        <begin position="87"/>
        <end position="159"/>
    </location>
</feature>
<name>A0A0V1B1K8_TRISP</name>
<dbReference type="InterPro" id="IPR009057">
    <property type="entry name" value="Homeodomain-like_sf"/>
</dbReference>
<dbReference type="Gene3D" id="1.10.10.60">
    <property type="entry name" value="Homeodomain-like"/>
    <property type="match status" value="2"/>
</dbReference>